<evidence type="ECO:0000313" key="2">
    <source>
        <dbReference type="Proteomes" id="UP000827892"/>
    </source>
</evidence>
<evidence type="ECO:0000313" key="1">
    <source>
        <dbReference type="EMBL" id="ULT81564.1"/>
    </source>
</evidence>
<dbReference type="GO" id="GO:0003676">
    <property type="term" value="F:nucleic acid binding"/>
    <property type="evidence" value="ECO:0007669"/>
    <property type="project" value="InterPro"/>
</dbReference>
<proteinExistence type="predicted"/>
<organism evidence="1 2">
    <name type="scientific">Caenorhabditis briggsae</name>
    <dbReference type="NCBI Taxonomy" id="6238"/>
    <lineage>
        <taxon>Eukaryota</taxon>
        <taxon>Metazoa</taxon>
        <taxon>Ecdysozoa</taxon>
        <taxon>Nematoda</taxon>
        <taxon>Chromadorea</taxon>
        <taxon>Rhabditida</taxon>
        <taxon>Rhabditina</taxon>
        <taxon>Rhabditomorpha</taxon>
        <taxon>Rhabditoidea</taxon>
        <taxon>Rhabditidae</taxon>
        <taxon>Peloderinae</taxon>
        <taxon>Caenorhabditis</taxon>
    </lineage>
</organism>
<accession>A0AAE8ZUF1</accession>
<gene>
    <name evidence="1" type="ORF">L3Y34_011502</name>
</gene>
<dbReference type="EMBL" id="CP090896">
    <property type="protein sequence ID" value="ULT81564.1"/>
    <property type="molecule type" value="Genomic_DNA"/>
</dbReference>
<dbReference type="AlphaFoldDB" id="A0AAE8ZUF1"/>
<dbReference type="Gene3D" id="3.30.420.10">
    <property type="entry name" value="Ribonuclease H-like superfamily/Ribonuclease H"/>
    <property type="match status" value="1"/>
</dbReference>
<protein>
    <submittedName>
        <fullName evidence="1">Uncharacterized protein</fullName>
    </submittedName>
</protein>
<name>A0AAE8ZUF1_CAEBR</name>
<sequence>MKIIHTVRFAFNKVVKPVKNPILTVECIESTGIYEISVDAADLFWDVYKEYQTWLHDHGLDKNDPPMDCYIPDELINFFMKNSQCNKTSLEIGGSKTESAIDLARIDNPTKVDDGVAERQPTTSKTNADYSLTFCRHRHVCYGASGQEEISFEPGLRASTVCGI</sequence>
<reference evidence="1 2" key="1">
    <citation type="submission" date="2022-05" db="EMBL/GenBank/DDBJ databases">
        <title>Chromosome-level reference genomes for two strains of Caenorhabditis briggsae: an improved platform for comparative genomics.</title>
        <authorList>
            <person name="Stevens L."/>
            <person name="Andersen E.C."/>
        </authorList>
    </citation>
    <scope>NUCLEOTIDE SEQUENCE [LARGE SCALE GENOMIC DNA]</scope>
    <source>
        <strain evidence="1">QX1410_ONT</strain>
        <tissue evidence="1">Whole-organism</tissue>
    </source>
</reference>
<dbReference type="Proteomes" id="UP000827892">
    <property type="component" value="Chromosome X"/>
</dbReference>
<dbReference type="InterPro" id="IPR036397">
    <property type="entry name" value="RNaseH_sf"/>
</dbReference>